<name>L0ACI5_CALLD</name>
<proteinExistence type="predicted"/>
<dbReference type="STRING" id="1056495.Calag_1135"/>
<evidence type="ECO:0000313" key="7">
    <source>
        <dbReference type="EMBL" id="AFZ70857.1"/>
    </source>
</evidence>
<dbReference type="PANTHER" id="PTHR21327">
    <property type="entry name" value="GTP CYCLOHYDROLASE II-RELATED"/>
    <property type="match status" value="1"/>
</dbReference>
<dbReference type="Gene3D" id="3.90.870.10">
    <property type="entry name" value="DHBP synthase"/>
    <property type="match status" value="1"/>
</dbReference>
<dbReference type="UniPathway" id="UPA00275"/>
<keyword evidence="8" id="KW-1185">Reference proteome</keyword>
<dbReference type="KEGG" id="clg:Calag_1135"/>
<evidence type="ECO:0000313" key="8">
    <source>
        <dbReference type="Proteomes" id="UP000010469"/>
    </source>
</evidence>
<protein>
    <submittedName>
        <fullName evidence="7">3,4-dihydroxy-2-butanone 4-phosphate synthase</fullName>
    </submittedName>
</protein>
<dbReference type="HOGENOM" id="CLU_020273_3_2_2"/>
<dbReference type="InParanoid" id="L0ACI5"/>
<dbReference type="FunCoup" id="L0ACI5">
    <property type="interactions" value="83"/>
</dbReference>
<dbReference type="OrthoDB" id="25735at2157"/>
<reference evidence="8" key="1">
    <citation type="submission" date="2012-03" db="EMBL/GenBank/DDBJ databases">
        <title>Complete genome of Caldisphaera lagunensis DSM 15908.</title>
        <authorList>
            <person name="Lucas S."/>
            <person name="Copeland A."/>
            <person name="Lapidus A."/>
            <person name="Glavina del Rio T."/>
            <person name="Dalin E."/>
            <person name="Tice H."/>
            <person name="Bruce D."/>
            <person name="Goodwin L."/>
            <person name="Pitluck S."/>
            <person name="Peters L."/>
            <person name="Mikhailova N."/>
            <person name="Teshima H."/>
            <person name="Kyrpides N."/>
            <person name="Mavromatis K."/>
            <person name="Ivanova N."/>
            <person name="Brettin T."/>
            <person name="Detter J.C."/>
            <person name="Han C."/>
            <person name="Larimer F."/>
            <person name="Land M."/>
            <person name="Hauser L."/>
            <person name="Markowitz V."/>
            <person name="Cheng J.-F."/>
            <person name="Hugenholtz P."/>
            <person name="Woyke T."/>
            <person name="Wu D."/>
            <person name="Spring S."/>
            <person name="Schroeder M."/>
            <person name="Brambilla E."/>
            <person name="Klenk H.-P."/>
            <person name="Eisen J.A."/>
        </authorList>
    </citation>
    <scope>NUCLEOTIDE SEQUENCE [LARGE SCALE GENOMIC DNA]</scope>
    <source>
        <strain evidence="8">DSM 15908 / JCM 11604 / IC-154</strain>
    </source>
</reference>
<dbReference type="Proteomes" id="UP000010469">
    <property type="component" value="Chromosome"/>
</dbReference>
<dbReference type="Pfam" id="PF00926">
    <property type="entry name" value="DHBP_synthase"/>
    <property type="match status" value="1"/>
</dbReference>
<dbReference type="GO" id="GO:0009231">
    <property type="term" value="P:riboflavin biosynthetic process"/>
    <property type="evidence" value="ECO:0007669"/>
    <property type="project" value="UniProtKB-UniPathway"/>
</dbReference>
<keyword evidence="3" id="KW-0479">Metal-binding</keyword>
<dbReference type="GeneID" id="14212395"/>
<dbReference type="NCBIfam" id="NF004437">
    <property type="entry name" value="PRK05773.1"/>
    <property type="match status" value="1"/>
</dbReference>
<keyword evidence="6" id="KW-0456">Lyase</keyword>
<accession>L0ACI5</accession>
<dbReference type="AlphaFoldDB" id="L0ACI5"/>
<dbReference type="PANTHER" id="PTHR21327:SF46">
    <property type="entry name" value="3,4-DIHYDROXY-2-BUTANONE 4-PHOSPHATE SYNTHASE"/>
    <property type="match status" value="1"/>
</dbReference>
<evidence type="ECO:0000256" key="3">
    <source>
        <dbReference type="ARBA" id="ARBA00022723"/>
    </source>
</evidence>
<dbReference type="EMBL" id="CP003378">
    <property type="protein sequence ID" value="AFZ70857.1"/>
    <property type="molecule type" value="Genomic_DNA"/>
</dbReference>
<evidence type="ECO:0000256" key="6">
    <source>
        <dbReference type="ARBA" id="ARBA00023239"/>
    </source>
</evidence>
<dbReference type="GO" id="GO:0005829">
    <property type="term" value="C:cytosol"/>
    <property type="evidence" value="ECO:0007669"/>
    <property type="project" value="TreeGrafter"/>
</dbReference>
<dbReference type="eggNOG" id="arCOG01320">
    <property type="taxonomic scope" value="Archaea"/>
</dbReference>
<evidence type="ECO:0000256" key="2">
    <source>
        <dbReference type="ARBA" id="ARBA00022619"/>
    </source>
</evidence>
<organism evidence="7 8">
    <name type="scientific">Caldisphaera lagunensis (strain DSM 15908 / JCM 11604 / ANMR 0165 / IC-154)</name>
    <dbReference type="NCBI Taxonomy" id="1056495"/>
    <lineage>
        <taxon>Archaea</taxon>
        <taxon>Thermoproteota</taxon>
        <taxon>Thermoprotei</taxon>
        <taxon>Acidilobales</taxon>
        <taxon>Caldisphaeraceae</taxon>
        <taxon>Caldisphaera</taxon>
    </lineage>
</organism>
<keyword evidence="4" id="KW-0460">Magnesium</keyword>
<keyword evidence="2" id="KW-0686">Riboflavin biosynthesis</keyword>
<comment type="pathway">
    <text evidence="1">Cofactor biosynthesis; riboflavin biosynthesis.</text>
</comment>
<sequence>MQSGKDIDKAIESWKNGYPILLYDSSNRESEIDMVYHASKVTPESIYKLRNEAGGLICFATSWNIAKELGLIWGDELIAKIPNLKPLTEKLLFYKDRPAFTIWVNHVNVRTGISDNDRALTIRELYKTIKLFVEDKRNEAIKKFVEEFQAPGHVPLLAARNLKERKGHTELSIYLSLLAKMEPATTFAEMLDFGVSLSLEKAEKYAKKMGYVLISGKEVLEACEGEKMCWDY</sequence>
<gene>
    <name evidence="7" type="ordered locus">Calag_1135</name>
</gene>
<dbReference type="GO" id="GO:0046872">
    <property type="term" value="F:metal ion binding"/>
    <property type="evidence" value="ECO:0007669"/>
    <property type="project" value="UniProtKB-KW"/>
</dbReference>
<evidence type="ECO:0000256" key="1">
    <source>
        <dbReference type="ARBA" id="ARBA00005104"/>
    </source>
</evidence>
<keyword evidence="5" id="KW-0464">Manganese</keyword>
<evidence type="ECO:0000256" key="4">
    <source>
        <dbReference type="ARBA" id="ARBA00022842"/>
    </source>
</evidence>
<dbReference type="RefSeq" id="WP_015232754.1">
    <property type="nucleotide sequence ID" value="NC_019791.1"/>
</dbReference>
<evidence type="ECO:0000256" key="5">
    <source>
        <dbReference type="ARBA" id="ARBA00023211"/>
    </source>
</evidence>
<dbReference type="InterPro" id="IPR017945">
    <property type="entry name" value="DHBP_synth_RibB-like_a/b_dom"/>
</dbReference>
<dbReference type="InterPro" id="IPR000422">
    <property type="entry name" value="DHBP_synthase_RibB"/>
</dbReference>
<dbReference type="GO" id="GO:0008686">
    <property type="term" value="F:3,4-dihydroxy-2-butanone-4-phosphate synthase activity"/>
    <property type="evidence" value="ECO:0007669"/>
    <property type="project" value="InterPro"/>
</dbReference>
<dbReference type="SUPFAM" id="SSF55821">
    <property type="entry name" value="YrdC/RibB"/>
    <property type="match status" value="1"/>
</dbReference>